<feature type="domain" description="J" evidence="7">
    <location>
        <begin position="22"/>
        <end position="86"/>
    </location>
</feature>
<organism evidence="8 9">
    <name type="scientific">Fusarium tricinctum</name>
    <dbReference type="NCBI Taxonomy" id="61284"/>
    <lineage>
        <taxon>Eukaryota</taxon>
        <taxon>Fungi</taxon>
        <taxon>Dikarya</taxon>
        <taxon>Ascomycota</taxon>
        <taxon>Pezizomycotina</taxon>
        <taxon>Sordariomycetes</taxon>
        <taxon>Hypocreomycetidae</taxon>
        <taxon>Hypocreales</taxon>
        <taxon>Nectriaceae</taxon>
        <taxon>Fusarium</taxon>
        <taxon>Fusarium tricinctum species complex</taxon>
    </lineage>
</organism>
<name>A0A8K0S2U4_9HYPO</name>
<dbReference type="CDD" id="cd06257">
    <property type="entry name" value="DnaJ"/>
    <property type="match status" value="1"/>
</dbReference>
<comment type="subcellular location">
    <subcellularLocation>
        <location evidence="2">Cytoplasm</location>
    </subcellularLocation>
    <subcellularLocation>
        <location evidence="1">Nucleus</location>
    </subcellularLocation>
</comment>
<dbReference type="Pfam" id="PF00226">
    <property type="entry name" value="DnaJ"/>
    <property type="match status" value="1"/>
</dbReference>
<feature type="compositionally biased region" description="Basic and acidic residues" evidence="6">
    <location>
        <begin position="117"/>
        <end position="153"/>
    </location>
</feature>
<proteinExistence type="predicted"/>
<dbReference type="AlphaFoldDB" id="A0A8K0S2U4"/>
<evidence type="ECO:0000256" key="1">
    <source>
        <dbReference type="ARBA" id="ARBA00004123"/>
    </source>
</evidence>
<dbReference type="InterPro" id="IPR001623">
    <property type="entry name" value="DnaJ_domain"/>
</dbReference>
<feature type="compositionally biased region" description="Basic and acidic residues" evidence="6">
    <location>
        <begin position="177"/>
        <end position="187"/>
    </location>
</feature>
<evidence type="ECO:0000313" key="9">
    <source>
        <dbReference type="Proteomes" id="UP000813427"/>
    </source>
</evidence>
<dbReference type="Gene3D" id="1.10.287.110">
    <property type="entry name" value="DnaJ domain"/>
    <property type="match status" value="1"/>
</dbReference>
<feature type="region of interest" description="Disordered" evidence="6">
    <location>
        <begin position="117"/>
        <end position="210"/>
    </location>
</feature>
<dbReference type="InterPro" id="IPR036869">
    <property type="entry name" value="J_dom_sf"/>
</dbReference>
<reference evidence="8" key="1">
    <citation type="journal article" date="2021" name="Nat. Commun.">
        <title>Genetic determinants of endophytism in the Arabidopsis root mycobiome.</title>
        <authorList>
            <person name="Mesny F."/>
            <person name="Miyauchi S."/>
            <person name="Thiergart T."/>
            <person name="Pickel B."/>
            <person name="Atanasova L."/>
            <person name="Karlsson M."/>
            <person name="Huettel B."/>
            <person name="Barry K.W."/>
            <person name="Haridas S."/>
            <person name="Chen C."/>
            <person name="Bauer D."/>
            <person name="Andreopoulos W."/>
            <person name="Pangilinan J."/>
            <person name="LaButti K."/>
            <person name="Riley R."/>
            <person name="Lipzen A."/>
            <person name="Clum A."/>
            <person name="Drula E."/>
            <person name="Henrissat B."/>
            <person name="Kohler A."/>
            <person name="Grigoriev I.V."/>
            <person name="Martin F.M."/>
            <person name="Hacquard S."/>
        </authorList>
    </citation>
    <scope>NUCLEOTIDE SEQUENCE</scope>
    <source>
        <strain evidence="8">MPI-SDFR-AT-0068</strain>
    </source>
</reference>
<dbReference type="PANTHER" id="PTHR44313:SF1">
    <property type="entry name" value="DNAJ HOMOLOG SUBFAMILY C MEMBER 17"/>
    <property type="match status" value="1"/>
</dbReference>
<dbReference type="Proteomes" id="UP000813427">
    <property type="component" value="Unassembled WGS sequence"/>
</dbReference>
<dbReference type="InterPro" id="IPR052094">
    <property type="entry name" value="Pre-mRNA-splicing_ERAD"/>
</dbReference>
<dbReference type="PROSITE" id="PS50076">
    <property type="entry name" value="DNAJ_2"/>
    <property type="match status" value="1"/>
</dbReference>
<keyword evidence="9" id="KW-1185">Reference proteome</keyword>
<dbReference type="PANTHER" id="PTHR44313">
    <property type="entry name" value="DNAJ HOMOLOG SUBFAMILY C MEMBER 17"/>
    <property type="match status" value="1"/>
</dbReference>
<evidence type="ECO:0000259" key="7">
    <source>
        <dbReference type="PROSITE" id="PS50076"/>
    </source>
</evidence>
<keyword evidence="4" id="KW-0143">Chaperone</keyword>
<evidence type="ECO:0000256" key="6">
    <source>
        <dbReference type="SAM" id="MobiDB-lite"/>
    </source>
</evidence>
<evidence type="ECO:0000256" key="3">
    <source>
        <dbReference type="ARBA" id="ARBA00022490"/>
    </source>
</evidence>
<evidence type="ECO:0000256" key="5">
    <source>
        <dbReference type="ARBA" id="ARBA00023242"/>
    </source>
</evidence>
<keyword evidence="5" id="KW-0539">Nucleus</keyword>
<dbReference type="GO" id="GO:0000390">
    <property type="term" value="P:spliceosomal complex disassembly"/>
    <property type="evidence" value="ECO:0007669"/>
    <property type="project" value="TreeGrafter"/>
</dbReference>
<gene>
    <name evidence="8" type="ORF">BKA59DRAFT_153533</name>
</gene>
<dbReference type="EMBL" id="JAGPXF010000003">
    <property type="protein sequence ID" value="KAH7252222.1"/>
    <property type="molecule type" value="Genomic_DNA"/>
</dbReference>
<comment type="caution">
    <text evidence="8">The sequence shown here is derived from an EMBL/GenBank/DDBJ whole genome shotgun (WGS) entry which is preliminary data.</text>
</comment>
<evidence type="ECO:0000256" key="4">
    <source>
        <dbReference type="ARBA" id="ARBA00023186"/>
    </source>
</evidence>
<dbReference type="GO" id="GO:0005737">
    <property type="term" value="C:cytoplasm"/>
    <property type="evidence" value="ECO:0007669"/>
    <property type="project" value="UniProtKB-SubCell"/>
</dbReference>
<dbReference type="OrthoDB" id="376357at2759"/>
<sequence length="285" mass="33211">MSESKAADLLQYAQEYASKDEDLYDLLGVDALTPKEEIHRAWRKRSLKYHPDKAGDKFDPEIWQKFERARDILSDPGARGAYDGLIKAALLRKQERETMDKQRKAFVDDLEARENAWKFQKEEKEQREKDEMDKERARLIEQKRMREEEERRQAAAAQEVEDLAEAKRRLKEKKEKKKQDEAREKFLRKSRKAAEAPVPEGKPAPGPLNGVMNVPGDYSVDFGTEQKLYWELVCDKLHAVQEVRNLQQSKDATPEDYQQAEQGLLQAKTRIHQAEVRFAEQAPVS</sequence>
<protein>
    <recommendedName>
        <fullName evidence="7">J domain-containing protein</fullName>
    </recommendedName>
</protein>
<dbReference type="SMART" id="SM00271">
    <property type="entry name" value="DnaJ"/>
    <property type="match status" value="1"/>
</dbReference>
<evidence type="ECO:0000313" key="8">
    <source>
        <dbReference type="EMBL" id="KAH7252222.1"/>
    </source>
</evidence>
<dbReference type="GO" id="GO:0005681">
    <property type="term" value="C:spliceosomal complex"/>
    <property type="evidence" value="ECO:0007669"/>
    <property type="project" value="TreeGrafter"/>
</dbReference>
<dbReference type="PRINTS" id="PR00625">
    <property type="entry name" value="JDOMAIN"/>
</dbReference>
<evidence type="ECO:0000256" key="2">
    <source>
        <dbReference type="ARBA" id="ARBA00004496"/>
    </source>
</evidence>
<accession>A0A8K0S2U4</accession>
<dbReference type="SUPFAM" id="SSF46565">
    <property type="entry name" value="Chaperone J-domain"/>
    <property type="match status" value="1"/>
</dbReference>
<keyword evidence="3" id="KW-0963">Cytoplasm</keyword>